<dbReference type="EMBL" id="CAJSLV010000090">
    <property type="protein sequence ID" value="CAG6397623.1"/>
    <property type="molecule type" value="Genomic_DNA"/>
</dbReference>
<protein>
    <submittedName>
        <fullName evidence="1">Uncharacterized protein</fullName>
    </submittedName>
</protein>
<reference evidence="1" key="1">
    <citation type="submission" date="2021-05" db="EMBL/GenBank/DDBJ databases">
        <authorList>
            <person name="Arsene-Ploetze F."/>
        </authorList>
    </citation>
    <scope>NUCLEOTIDE SEQUENCE</scope>
    <source>
        <strain evidence="1">DSM 42138</strain>
    </source>
</reference>
<dbReference type="AlphaFoldDB" id="A0A9W4EAT3"/>
<sequence>MSGDHRRRSWKLLAVLAVTALVVSGALATRHIVHTPKSRGVCMIVRNCGDGRISPPCKPC</sequence>
<comment type="caution">
    <text evidence="1">The sequence shown here is derived from an EMBL/GenBank/DDBJ whole genome shotgun (WGS) entry which is preliminary data.</text>
</comment>
<dbReference type="Proteomes" id="UP001152519">
    <property type="component" value="Unassembled WGS sequence"/>
</dbReference>
<gene>
    <name evidence="1" type="ORF">SCOCK_580049</name>
</gene>
<name>A0A9W4EAT3_9ACTN</name>
<accession>A0A9W4EAT3</accession>
<evidence type="ECO:0000313" key="1">
    <source>
        <dbReference type="EMBL" id="CAG6397623.1"/>
    </source>
</evidence>
<keyword evidence="2" id="KW-1185">Reference proteome</keyword>
<evidence type="ECO:0000313" key="2">
    <source>
        <dbReference type="Proteomes" id="UP001152519"/>
    </source>
</evidence>
<organism evidence="1 2">
    <name type="scientific">Actinacidiphila cocklensis</name>
    <dbReference type="NCBI Taxonomy" id="887465"/>
    <lineage>
        <taxon>Bacteria</taxon>
        <taxon>Bacillati</taxon>
        <taxon>Actinomycetota</taxon>
        <taxon>Actinomycetes</taxon>
        <taxon>Kitasatosporales</taxon>
        <taxon>Streptomycetaceae</taxon>
        <taxon>Actinacidiphila</taxon>
    </lineage>
</organism>
<proteinExistence type="predicted"/>